<dbReference type="GO" id="GO:0010181">
    <property type="term" value="F:FMN binding"/>
    <property type="evidence" value="ECO:0007669"/>
    <property type="project" value="UniProtKB-UniRule"/>
</dbReference>
<dbReference type="EMBL" id="JTAK01000002">
    <property type="protein sequence ID" value="KHO65290.1"/>
    <property type="molecule type" value="Genomic_DNA"/>
</dbReference>
<sequence length="199" mass="21482">MSKILVLKSSIMGSNSRTNALIDSFLAERLAKGHLDEVLVRDLASLDLPVLDHELFHALRGVGQPSERARQVVALSDQLIAELKASDLLLIGAPMYNLNVPTQLKNWFDLVARAQVTFRYTESHPVGLIEGVRAVAFSSRGGVHLGQASDAVTPYLRAVLGLVGIAEVEFVYAEGLDARPHGVEKGLADAHAQIVRLSA</sequence>
<dbReference type="Pfam" id="PF02525">
    <property type="entry name" value="Flavodoxin_2"/>
    <property type="match status" value="1"/>
</dbReference>
<comment type="function">
    <text evidence="6">Also exhibits azoreductase activity. Catalyzes the reductive cleavage of the azo bond in aromatic azo compounds to the corresponding amines.</text>
</comment>
<dbReference type="GO" id="GO:0016655">
    <property type="term" value="F:oxidoreductase activity, acting on NAD(P)H, quinone or similar compound as acceptor"/>
    <property type="evidence" value="ECO:0007669"/>
    <property type="project" value="InterPro"/>
</dbReference>
<comment type="caution">
    <text evidence="6">Lacks conserved residue(s) required for the propagation of feature annotation.</text>
</comment>
<evidence type="ECO:0000259" key="7">
    <source>
        <dbReference type="Pfam" id="PF02525"/>
    </source>
</evidence>
<evidence type="ECO:0000313" key="9">
    <source>
        <dbReference type="Proteomes" id="UP000030980"/>
    </source>
</evidence>
<gene>
    <name evidence="6" type="primary">azoR</name>
    <name evidence="8" type="ORF">PT85_04150</name>
</gene>
<keyword evidence="4 6" id="KW-0520">NAD</keyword>
<feature type="domain" description="Flavodoxin-like fold" evidence="7">
    <location>
        <begin position="2"/>
        <end position="195"/>
    </location>
</feature>
<dbReference type="PANTHER" id="PTHR43741:SF2">
    <property type="entry name" value="FMN-DEPENDENT NADH:QUINONE OXIDOREDUCTASE"/>
    <property type="match status" value="1"/>
</dbReference>
<evidence type="ECO:0000256" key="2">
    <source>
        <dbReference type="ARBA" id="ARBA00022643"/>
    </source>
</evidence>
<protein>
    <recommendedName>
        <fullName evidence="6">FMN dependent NADH:quinone oxidoreductase</fullName>
        <ecNumber evidence="6">1.6.5.-</ecNumber>
    </recommendedName>
    <alternativeName>
        <fullName evidence="6">Azo-dye reductase</fullName>
    </alternativeName>
    <alternativeName>
        <fullName evidence="6">FMN-dependent NADH-azo compound oxidoreductase</fullName>
    </alternativeName>
    <alternativeName>
        <fullName evidence="6">FMN-dependent NADH-azoreductase</fullName>
        <ecNumber evidence="6">1.7.1.17</ecNumber>
    </alternativeName>
</protein>
<dbReference type="GO" id="GO:0016652">
    <property type="term" value="F:oxidoreductase activity, acting on NAD(P)H as acceptor"/>
    <property type="evidence" value="ECO:0007669"/>
    <property type="project" value="UniProtKB-UniRule"/>
</dbReference>
<evidence type="ECO:0000256" key="3">
    <source>
        <dbReference type="ARBA" id="ARBA00023002"/>
    </source>
</evidence>
<evidence type="ECO:0000256" key="4">
    <source>
        <dbReference type="ARBA" id="ARBA00023027"/>
    </source>
</evidence>
<comment type="subunit">
    <text evidence="6">Homodimer.</text>
</comment>
<dbReference type="Proteomes" id="UP000030980">
    <property type="component" value="Unassembled WGS sequence"/>
</dbReference>
<feature type="binding site" evidence="6">
    <location>
        <begin position="139"/>
        <end position="142"/>
    </location>
    <ligand>
        <name>FMN</name>
        <dbReference type="ChEBI" id="CHEBI:58210"/>
    </ligand>
</feature>
<feature type="binding site" evidence="6">
    <location>
        <position position="10"/>
    </location>
    <ligand>
        <name>FMN</name>
        <dbReference type="ChEBI" id="CHEBI:58210"/>
    </ligand>
</feature>
<keyword evidence="9" id="KW-1185">Reference proteome</keyword>
<comment type="function">
    <text evidence="6">Quinone reductase that provides resistance to thiol-specific stress caused by electrophilic quinones.</text>
</comment>
<dbReference type="RefSeq" id="WP_027591767.1">
    <property type="nucleotide sequence ID" value="NZ_FMUP01000001.1"/>
</dbReference>
<accession>A0A0B3BRQ1</accession>
<dbReference type="InterPro" id="IPR003680">
    <property type="entry name" value="Flavodoxin_fold"/>
</dbReference>
<dbReference type="InterPro" id="IPR050104">
    <property type="entry name" value="FMN-dep_NADH:Q_OxRdtase_AzoR1"/>
</dbReference>
<dbReference type="GO" id="GO:0009055">
    <property type="term" value="F:electron transfer activity"/>
    <property type="evidence" value="ECO:0007669"/>
    <property type="project" value="UniProtKB-UniRule"/>
</dbReference>
<dbReference type="EC" id="1.7.1.17" evidence="6"/>
<comment type="catalytic activity">
    <reaction evidence="5">
        <text>N,N-dimethyl-1,4-phenylenediamine + anthranilate + 2 NAD(+) = 2-(4-dimethylaminophenyl)diazenylbenzoate + 2 NADH + 2 H(+)</text>
        <dbReference type="Rhea" id="RHEA:55872"/>
        <dbReference type="ChEBI" id="CHEBI:15378"/>
        <dbReference type="ChEBI" id="CHEBI:15783"/>
        <dbReference type="ChEBI" id="CHEBI:16567"/>
        <dbReference type="ChEBI" id="CHEBI:57540"/>
        <dbReference type="ChEBI" id="CHEBI:57945"/>
        <dbReference type="ChEBI" id="CHEBI:71579"/>
        <dbReference type="EC" id="1.7.1.17"/>
    </reaction>
    <physiologicalReaction direction="right-to-left" evidence="5">
        <dbReference type="Rhea" id="RHEA:55874"/>
    </physiologicalReaction>
</comment>
<name>A0A0B3BRQ1_9PSED</name>
<comment type="caution">
    <text evidence="8">The sequence shown here is derived from an EMBL/GenBank/DDBJ whole genome shotgun (WGS) entry which is preliminary data.</text>
</comment>
<dbReference type="HAMAP" id="MF_01216">
    <property type="entry name" value="Azoreductase_type1"/>
    <property type="match status" value="1"/>
</dbReference>
<dbReference type="Gene3D" id="3.40.50.360">
    <property type="match status" value="1"/>
</dbReference>
<dbReference type="PANTHER" id="PTHR43741">
    <property type="entry name" value="FMN-DEPENDENT NADH-AZOREDUCTASE 1"/>
    <property type="match status" value="1"/>
</dbReference>
<dbReference type="EC" id="1.6.5.-" evidence="6"/>
<keyword evidence="2 6" id="KW-0288">FMN</keyword>
<dbReference type="OrthoDB" id="9787136at2"/>
<comment type="catalytic activity">
    <reaction evidence="6">
        <text>2 a quinone + NADH + H(+) = 2 a 1,4-benzosemiquinone + NAD(+)</text>
        <dbReference type="Rhea" id="RHEA:65952"/>
        <dbReference type="ChEBI" id="CHEBI:15378"/>
        <dbReference type="ChEBI" id="CHEBI:57540"/>
        <dbReference type="ChEBI" id="CHEBI:57945"/>
        <dbReference type="ChEBI" id="CHEBI:132124"/>
        <dbReference type="ChEBI" id="CHEBI:134225"/>
    </reaction>
</comment>
<feature type="binding site" evidence="6">
    <location>
        <begin position="95"/>
        <end position="98"/>
    </location>
    <ligand>
        <name>FMN</name>
        <dbReference type="ChEBI" id="CHEBI:58210"/>
    </ligand>
</feature>
<proteinExistence type="inferred from homology"/>
<evidence type="ECO:0000256" key="5">
    <source>
        <dbReference type="ARBA" id="ARBA00048542"/>
    </source>
</evidence>
<evidence type="ECO:0000256" key="1">
    <source>
        <dbReference type="ARBA" id="ARBA00022630"/>
    </source>
</evidence>
<comment type="cofactor">
    <cofactor evidence="6">
        <name>FMN</name>
        <dbReference type="ChEBI" id="CHEBI:58210"/>
    </cofactor>
    <text evidence="6">Binds 1 FMN per subunit.</text>
</comment>
<keyword evidence="1 6" id="KW-0285">Flavoprotein</keyword>
<organism evidence="8 9">
    <name type="scientific">Pseudomonas flexibilis</name>
    <dbReference type="NCBI Taxonomy" id="706570"/>
    <lineage>
        <taxon>Bacteria</taxon>
        <taxon>Pseudomonadati</taxon>
        <taxon>Pseudomonadota</taxon>
        <taxon>Gammaproteobacteria</taxon>
        <taxon>Pseudomonadales</taxon>
        <taxon>Pseudomonadaceae</taxon>
        <taxon>Pseudomonas</taxon>
    </lineage>
</organism>
<dbReference type="AlphaFoldDB" id="A0A0B3BRQ1"/>
<dbReference type="InterPro" id="IPR023048">
    <property type="entry name" value="NADH:quinone_OxRdtase_FMN_depd"/>
</dbReference>
<evidence type="ECO:0000256" key="6">
    <source>
        <dbReference type="HAMAP-Rule" id="MF_01216"/>
    </source>
</evidence>
<dbReference type="InterPro" id="IPR029039">
    <property type="entry name" value="Flavoprotein-like_sf"/>
</dbReference>
<keyword evidence="3 6" id="KW-0560">Oxidoreductase</keyword>
<reference evidence="8 9" key="1">
    <citation type="submission" date="2014-11" db="EMBL/GenBank/DDBJ databases">
        <title>Genome sequence of Pseudomonas tuomuerensis JCM 14085.</title>
        <authorList>
            <person name="Shin S.-K."/>
            <person name="Yi H."/>
        </authorList>
    </citation>
    <scope>NUCLEOTIDE SEQUENCE [LARGE SCALE GENOMIC DNA]</scope>
    <source>
        <strain evidence="8 9">JCM 14085</strain>
    </source>
</reference>
<comment type="similarity">
    <text evidence="6">Belongs to the azoreductase type 1 family.</text>
</comment>
<dbReference type="SUPFAM" id="SSF52218">
    <property type="entry name" value="Flavoproteins"/>
    <property type="match status" value="1"/>
</dbReference>
<evidence type="ECO:0000313" key="8">
    <source>
        <dbReference type="EMBL" id="KHO65290.1"/>
    </source>
</evidence>